<keyword evidence="4" id="KW-0488">Methylation</keyword>
<dbReference type="GO" id="GO:0005886">
    <property type="term" value="C:plasma membrane"/>
    <property type="evidence" value="ECO:0007669"/>
    <property type="project" value="UniProtKB-SubCell"/>
</dbReference>
<protein>
    <recommendedName>
        <fullName evidence="2">Type II secretion system protein H</fullName>
    </recommendedName>
    <alternativeName>
        <fullName evidence="10">General secretion pathway protein H</fullName>
    </alternativeName>
</protein>
<evidence type="ECO:0000256" key="6">
    <source>
        <dbReference type="ARBA" id="ARBA00022692"/>
    </source>
</evidence>
<proteinExistence type="inferred from homology"/>
<evidence type="ECO:0000313" key="14">
    <source>
        <dbReference type="Proteomes" id="UP000272193"/>
    </source>
</evidence>
<evidence type="ECO:0000256" key="8">
    <source>
        <dbReference type="ARBA" id="ARBA00023136"/>
    </source>
</evidence>
<sequence>MRQTTAMKPEATLNQFQRRCARGYKMGRGRACETERETDRSLQPKRWPSAVCGAPHPPTQWTALAGLARHATTRGFTLPELLVTIAILGILLALAAPSLREILATSELRSLSIELTSTLEQARSEAIKRGGRVTVCPSANGTSCLTNVGDWRSGWIVFTDDTRTGTTASLDTGETVLRRFQGASSNIVTTGNLPYISFASDGTSRQLNGGFLAGTLRLCTTVPSIRDDERARLYTLNAMGRITVTKPSVSAACN</sequence>
<reference evidence="13 14" key="1">
    <citation type="submission" date="2018-11" db="EMBL/GenBank/DDBJ databases">
        <title>Genomic Encyclopedia of Type Strains, Phase IV (KMG-IV): sequencing the most valuable type-strain genomes for metagenomic binning, comparative biology and taxonomic classification.</title>
        <authorList>
            <person name="Goeker M."/>
        </authorList>
    </citation>
    <scope>NUCLEOTIDE SEQUENCE [LARGE SCALE GENOMIC DNA]</scope>
    <source>
        <strain evidence="13 14">DSM 101684</strain>
    </source>
</reference>
<evidence type="ECO:0000256" key="10">
    <source>
        <dbReference type="ARBA" id="ARBA00030775"/>
    </source>
</evidence>
<keyword evidence="6 11" id="KW-0812">Transmembrane</keyword>
<evidence type="ECO:0000256" key="9">
    <source>
        <dbReference type="ARBA" id="ARBA00025772"/>
    </source>
</evidence>
<evidence type="ECO:0000313" key="13">
    <source>
        <dbReference type="EMBL" id="RPE64963.1"/>
    </source>
</evidence>
<gene>
    <name evidence="13" type="ORF">EDC62_2086</name>
</gene>
<dbReference type="NCBIfam" id="TIGR02532">
    <property type="entry name" value="IV_pilin_GFxxxE"/>
    <property type="match status" value="1"/>
</dbReference>
<dbReference type="OrthoDB" id="8592199at2"/>
<comment type="similarity">
    <text evidence="9">Belongs to the GSP H family.</text>
</comment>
<dbReference type="Pfam" id="PF07963">
    <property type="entry name" value="N_methyl"/>
    <property type="match status" value="1"/>
</dbReference>
<evidence type="ECO:0000256" key="7">
    <source>
        <dbReference type="ARBA" id="ARBA00022989"/>
    </source>
</evidence>
<dbReference type="Pfam" id="PF12019">
    <property type="entry name" value="GspH"/>
    <property type="match status" value="1"/>
</dbReference>
<keyword evidence="5" id="KW-0997">Cell inner membrane</keyword>
<keyword evidence="8 11" id="KW-0472">Membrane</keyword>
<keyword evidence="14" id="KW-1185">Reference proteome</keyword>
<dbReference type="EMBL" id="RKQL01000005">
    <property type="protein sequence ID" value="RPE64963.1"/>
    <property type="molecule type" value="Genomic_DNA"/>
</dbReference>
<accession>A0A3N4U298</accession>
<dbReference type="InterPro" id="IPR022346">
    <property type="entry name" value="T2SS_GspH"/>
</dbReference>
<evidence type="ECO:0000256" key="2">
    <source>
        <dbReference type="ARBA" id="ARBA00021549"/>
    </source>
</evidence>
<keyword evidence="7 11" id="KW-1133">Transmembrane helix</keyword>
<name>A0A3N4U298_9BURK</name>
<dbReference type="InterPro" id="IPR012902">
    <property type="entry name" value="N_methyl_site"/>
</dbReference>
<feature type="domain" description="General secretion pathway GspH" evidence="12">
    <location>
        <begin position="114"/>
        <end position="240"/>
    </location>
</feature>
<comment type="subcellular location">
    <subcellularLocation>
        <location evidence="1">Cell inner membrane</location>
        <topology evidence="1">Single-pass membrane protein</topology>
    </subcellularLocation>
</comment>
<comment type="caution">
    <text evidence="13">The sequence shown here is derived from an EMBL/GenBank/DDBJ whole genome shotgun (WGS) entry which is preliminary data.</text>
</comment>
<dbReference type="SUPFAM" id="SSF54523">
    <property type="entry name" value="Pili subunits"/>
    <property type="match status" value="1"/>
</dbReference>
<dbReference type="GO" id="GO:0015628">
    <property type="term" value="P:protein secretion by the type II secretion system"/>
    <property type="evidence" value="ECO:0007669"/>
    <property type="project" value="InterPro"/>
</dbReference>
<evidence type="ECO:0000256" key="1">
    <source>
        <dbReference type="ARBA" id="ARBA00004377"/>
    </source>
</evidence>
<evidence type="ECO:0000256" key="3">
    <source>
        <dbReference type="ARBA" id="ARBA00022475"/>
    </source>
</evidence>
<dbReference type="InterPro" id="IPR045584">
    <property type="entry name" value="Pilin-like"/>
</dbReference>
<dbReference type="AlphaFoldDB" id="A0A3N4U298"/>
<evidence type="ECO:0000256" key="5">
    <source>
        <dbReference type="ARBA" id="ARBA00022519"/>
    </source>
</evidence>
<dbReference type="Gene3D" id="3.55.40.10">
    <property type="entry name" value="minor pseudopilin epsh domain"/>
    <property type="match status" value="1"/>
</dbReference>
<evidence type="ECO:0000256" key="11">
    <source>
        <dbReference type="SAM" id="Phobius"/>
    </source>
</evidence>
<dbReference type="GO" id="GO:0015627">
    <property type="term" value="C:type II protein secretion system complex"/>
    <property type="evidence" value="ECO:0007669"/>
    <property type="project" value="InterPro"/>
</dbReference>
<keyword evidence="3" id="KW-1003">Cell membrane</keyword>
<evidence type="ECO:0000259" key="12">
    <source>
        <dbReference type="Pfam" id="PF12019"/>
    </source>
</evidence>
<feature type="transmembrane region" description="Helical" evidence="11">
    <location>
        <begin position="81"/>
        <end position="99"/>
    </location>
</feature>
<organism evidence="13 14">
    <name type="scientific">Tibeticola sediminis</name>
    <dbReference type="NCBI Taxonomy" id="1917811"/>
    <lineage>
        <taxon>Bacteria</taxon>
        <taxon>Pseudomonadati</taxon>
        <taxon>Pseudomonadota</taxon>
        <taxon>Betaproteobacteria</taxon>
        <taxon>Burkholderiales</taxon>
        <taxon>Comamonadaceae</taxon>
        <taxon>Tibeticola</taxon>
    </lineage>
</organism>
<evidence type="ECO:0000256" key="4">
    <source>
        <dbReference type="ARBA" id="ARBA00022481"/>
    </source>
</evidence>
<dbReference type="PROSITE" id="PS00409">
    <property type="entry name" value="PROKAR_NTER_METHYL"/>
    <property type="match status" value="1"/>
</dbReference>
<dbReference type="Proteomes" id="UP000272193">
    <property type="component" value="Unassembled WGS sequence"/>
</dbReference>